<protein>
    <submittedName>
        <fullName evidence="2">Uncharacterized protein</fullName>
    </submittedName>
</protein>
<accession>A0A4E0RMF4</accession>
<dbReference type="AlphaFoldDB" id="A0A4E0RMF4"/>
<feature type="region of interest" description="Disordered" evidence="1">
    <location>
        <begin position="175"/>
        <end position="224"/>
    </location>
</feature>
<comment type="caution">
    <text evidence="2">The sequence shown here is derived from an EMBL/GenBank/DDBJ whole genome shotgun (WGS) entry which is preliminary data.</text>
</comment>
<evidence type="ECO:0000256" key="1">
    <source>
        <dbReference type="SAM" id="MobiDB-lite"/>
    </source>
</evidence>
<dbReference type="EMBL" id="JXXN02000081">
    <property type="protein sequence ID" value="THD28743.1"/>
    <property type="molecule type" value="Genomic_DNA"/>
</dbReference>
<name>A0A4E0RMF4_FASHE</name>
<keyword evidence="3" id="KW-1185">Reference proteome</keyword>
<organism evidence="2 3">
    <name type="scientific">Fasciola hepatica</name>
    <name type="common">Liver fluke</name>
    <dbReference type="NCBI Taxonomy" id="6192"/>
    <lineage>
        <taxon>Eukaryota</taxon>
        <taxon>Metazoa</taxon>
        <taxon>Spiralia</taxon>
        <taxon>Lophotrochozoa</taxon>
        <taxon>Platyhelminthes</taxon>
        <taxon>Trematoda</taxon>
        <taxon>Digenea</taxon>
        <taxon>Plagiorchiida</taxon>
        <taxon>Echinostomata</taxon>
        <taxon>Echinostomatoidea</taxon>
        <taxon>Fasciolidae</taxon>
        <taxon>Fasciola</taxon>
    </lineage>
</organism>
<evidence type="ECO:0000313" key="3">
    <source>
        <dbReference type="Proteomes" id="UP000230066"/>
    </source>
</evidence>
<reference evidence="2" key="1">
    <citation type="submission" date="2019-03" db="EMBL/GenBank/DDBJ databases">
        <title>Improved annotation for the trematode Fasciola hepatica.</title>
        <authorList>
            <person name="Choi Y.-J."/>
            <person name="Martin J."/>
            <person name="Mitreva M."/>
        </authorList>
    </citation>
    <scope>NUCLEOTIDE SEQUENCE [LARGE SCALE GENOMIC DNA]</scope>
</reference>
<evidence type="ECO:0000313" key="2">
    <source>
        <dbReference type="EMBL" id="THD28743.1"/>
    </source>
</evidence>
<dbReference type="Proteomes" id="UP000230066">
    <property type="component" value="Unassembled WGS sequence"/>
</dbReference>
<proteinExistence type="predicted"/>
<feature type="compositionally biased region" description="Polar residues" evidence="1">
    <location>
        <begin position="179"/>
        <end position="191"/>
    </location>
</feature>
<sequence length="757" mass="86066">MVGPDTRFLVSQPLWIAEQPNVEMKSLMRADYPGHIHATRREAPYGLRAKSYKPKVSAYRSTLQLRTPYRSTGLMRNLEPGYTIRPEELLFDPRRQRDRSVDDRQANQCKWLSRGQLKRNDEPMERSSLYRLDFASKTLEPVHRITIKHVPLHSEEPFTGTSMYMTDFNKVSVPRSRYAESQQRTQSQPSGRYSVAKRPAFEAKPVGTSSPIQRGETPRMSTTSSYKIDYQPYAVPLRRVPLFTRRVAPQLFSRPVTNPPFEITAFGVTPMKSSYQEHYNPEGKSDVQNLPPAGSITRGGRMLSQRETYTYHKTPTPRLPVPDSHSLLGLPTLSTRSTLSVSQASHENLSQTIFEHTNPHGFISKANVIEHPLTNITNQVEQTKSVNCQCDPDVARIIDLEVGKAQLTKLEELHARYKIGSQGSCEETSMLTALRKHVNECLKLSSATASISDHTPLSNSGTWKATLESKPTVRSFYGQSESSSLTLRVDLPLKEVLRSISQTSSSNSMANGHPEYFEEDNETLRLNLNELLASRKGSKDHSVPGHIQCSTIFKATGEYIDHSADQAKTSKESVSADYLARLGDLESMPEGHLDWDKVAELERALWKESEDTQAKNFVRQSSLTTYLKVMEETMSGCSVRNQKLIEEGNKLFEEKQTNLSPEKMQHLAHLRALMQDTSKQIEMLQKTLKKPDLFATNMTGEERARLKRWPLCTPIRCRERYARQVRVIIEMLAIMQELFERIQQPEEDGTVELFSES</sequence>
<gene>
    <name evidence="2" type="ORF">D915_000350</name>
</gene>